<evidence type="ECO:0000256" key="3">
    <source>
        <dbReference type="ARBA" id="ARBA00022840"/>
    </source>
</evidence>
<keyword evidence="4 6" id="KW-0133">Cell shape</keyword>
<feature type="binding site" evidence="6">
    <location>
        <begin position="30"/>
        <end position="32"/>
    </location>
    <ligand>
        <name>ATP</name>
        <dbReference type="ChEBI" id="CHEBI:30616"/>
    </ligand>
</feature>
<organism evidence="7 8">
    <name type="scientific">Candidatus Taylorbacteria bacterium CG10_big_fil_rev_8_21_14_0_10_41_48</name>
    <dbReference type="NCBI Taxonomy" id="1975024"/>
    <lineage>
        <taxon>Bacteria</taxon>
        <taxon>Candidatus Tayloriibacteriota</taxon>
    </lineage>
</organism>
<reference evidence="8" key="1">
    <citation type="submission" date="2017-09" db="EMBL/GenBank/DDBJ databases">
        <title>Depth-based differentiation of microbial function through sediment-hosted aquifers and enrichment of novel symbionts in the deep terrestrial subsurface.</title>
        <authorList>
            <person name="Probst A.J."/>
            <person name="Ladd B."/>
            <person name="Jarett J.K."/>
            <person name="Geller-Mcgrath D.E."/>
            <person name="Sieber C.M.K."/>
            <person name="Emerson J.B."/>
            <person name="Anantharaman K."/>
            <person name="Thomas B.C."/>
            <person name="Malmstrom R."/>
            <person name="Stieglmeier M."/>
            <person name="Klingl A."/>
            <person name="Woyke T."/>
            <person name="Ryan C.M."/>
            <person name="Banfield J.F."/>
        </authorList>
    </citation>
    <scope>NUCLEOTIDE SEQUENCE [LARGE SCALE GENOMIC DNA]</scope>
</reference>
<dbReference type="Pfam" id="PF06723">
    <property type="entry name" value="MreB_Mbl"/>
    <property type="match status" value="1"/>
</dbReference>
<dbReference type="CDD" id="cd10225">
    <property type="entry name" value="ASKHA_NBD_MreB-like"/>
    <property type="match status" value="1"/>
</dbReference>
<feature type="binding site" evidence="6">
    <location>
        <begin position="175"/>
        <end position="177"/>
    </location>
    <ligand>
        <name>ATP</name>
        <dbReference type="ChEBI" id="CHEBI:30616"/>
    </ligand>
</feature>
<dbReference type="EMBL" id="PFEQ01000004">
    <property type="protein sequence ID" value="PJE74387.1"/>
    <property type="molecule type" value="Genomic_DNA"/>
</dbReference>
<dbReference type="Proteomes" id="UP000228700">
    <property type="component" value="Unassembled WGS sequence"/>
</dbReference>
<name>A0A2M8LCP4_9BACT</name>
<dbReference type="InterPro" id="IPR004753">
    <property type="entry name" value="MreB"/>
</dbReference>
<dbReference type="InterPro" id="IPR056546">
    <property type="entry name" value="MreB_MamK-like"/>
</dbReference>
<evidence type="ECO:0000256" key="6">
    <source>
        <dbReference type="HAMAP-Rule" id="MF_02207"/>
    </source>
</evidence>
<dbReference type="NCBIfam" id="NF010539">
    <property type="entry name" value="PRK13927.1"/>
    <property type="match status" value="1"/>
</dbReference>
<dbReference type="AlphaFoldDB" id="A0A2M8LCP4"/>
<dbReference type="PRINTS" id="PR01652">
    <property type="entry name" value="SHAPEPROTEIN"/>
</dbReference>
<dbReference type="PANTHER" id="PTHR42749">
    <property type="entry name" value="CELL SHAPE-DETERMINING PROTEIN MREB"/>
    <property type="match status" value="1"/>
</dbReference>
<accession>A0A2M8LCP4</accession>
<comment type="subunit">
    <text evidence="6">Forms polymers.</text>
</comment>
<evidence type="ECO:0000256" key="2">
    <source>
        <dbReference type="ARBA" id="ARBA00022741"/>
    </source>
</evidence>
<evidence type="ECO:0000256" key="4">
    <source>
        <dbReference type="ARBA" id="ARBA00022960"/>
    </source>
</evidence>
<protein>
    <recommendedName>
        <fullName evidence="6">Cell shape-determining protein MreB</fullName>
    </recommendedName>
</protein>
<comment type="function">
    <text evidence="6">Forms membrane-associated dynamic filaments that are essential for cell shape determination. Acts by regulating cell wall synthesis and cell elongation, and thus cell shape. A feedback loop between cell geometry and MreB localization may maintain elongated cell shape by targeting cell wall growth to regions of negative cell wall curvature.</text>
</comment>
<evidence type="ECO:0000313" key="8">
    <source>
        <dbReference type="Proteomes" id="UP000228700"/>
    </source>
</evidence>
<gene>
    <name evidence="6" type="primary">mreB</name>
    <name evidence="7" type="ORF">COV01_01325</name>
</gene>
<evidence type="ECO:0000256" key="1">
    <source>
        <dbReference type="ARBA" id="ARBA00022490"/>
    </source>
</evidence>
<sequence length="361" mass="38383">MFERAQKIYNKYKGQLLGILSNDIGIDLGTANTLVYVKGKGIVINEPSIVAMNRKTGRVVAIGTQAKEMIGRTPSHIVAVQPLIDGVISDFEVTEEMLSYLINKAQSGKRTLLGPRVVIGVPSGITNVEARAVRDAAKNAGAREVHVIEEPMAAAIGIRLPISDPSGSMVIDIGGGTTDIGVISLGGIVNSKNVRVAGDKLNYDIVAYIRSEFKILVGDKSAEEIKIAAGSVVEGLSKFESPVRGRDLITGLPREITITDKDIRQAIAHSVEELVDATKEVLETTPPEILSDVMQRGVYLAGGGALIRGLPELLSDALGVHVKVAHEPLTAVVRGTGIVLDDLSSYKEALLANEDELVPTE</sequence>
<dbReference type="GO" id="GO:0005737">
    <property type="term" value="C:cytoplasm"/>
    <property type="evidence" value="ECO:0007669"/>
    <property type="project" value="UniProtKB-SubCell"/>
</dbReference>
<feature type="binding site" evidence="6">
    <location>
        <begin position="223"/>
        <end position="226"/>
    </location>
    <ligand>
        <name>ATP</name>
        <dbReference type="ChEBI" id="CHEBI:30616"/>
    </ligand>
</feature>
<dbReference type="GO" id="GO:0005524">
    <property type="term" value="F:ATP binding"/>
    <property type="evidence" value="ECO:0007669"/>
    <property type="project" value="UniProtKB-KW"/>
</dbReference>
<keyword evidence="3 6" id="KW-0067">ATP-binding</keyword>
<dbReference type="GO" id="GO:0008360">
    <property type="term" value="P:regulation of cell shape"/>
    <property type="evidence" value="ECO:0007669"/>
    <property type="project" value="UniProtKB-UniRule"/>
</dbReference>
<dbReference type="GO" id="GO:0000902">
    <property type="term" value="P:cell morphogenesis"/>
    <property type="evidence" value="ECO:0007669"/>
    <property type="project" value="InterPro"/>
</dbReference>
<keyword evidence="2 6" id="KW-0547">Nucleotide-binding</keyword>
<dbReference type="HAMAP" id="MF_02207">
    <property type="entry name" value="MreB"/>
    <property type="match status" value="1"/>
</dbReference>
<dbReference type="SUPFAM" id="SSF53067">
    <property type="entry name" value="Actin-like ATPase domain"/>
    <property type="match status" value="2"/>
</dbReference>
<dbReference type="Gene3D" id="3.30.420.40">
    <property type="match status" value="2"/>
</dbReference>
<dbReference type="InterPro" id="IPR043129">
    <property type="entry name" value="ATPase_NBD"/>
</dbReference>
<comment type="subcellular location">
    <subcellularLocation>
        <location evidence="6">Cytoplasm</location>
    </subcellularLocation>
    <text evidence="6">Membrane-associated.</text>
</comment>
<evidence type="ECO:0000313" key="7">
    <source>
        <dbReference type="EMBL" id="PJE74387.1"/>
    </source>
</evidence>
<feature type="binding site" evidence="6">
    <location>
        <begin position="303"/>
        <end position="306"/>
    </location>
    <ligand>
        <name>ATP</name>
        <dbReference type="ChEBI" id="CHEBI:30616"/>
    </ligand>
</feature>
<dbReference type="PANTHER" id="PTHR42749:SF1">
    <property type="entry name" value="CELL SHAPE-DETERMINING PROTEIN MREB"/>
    <property type="match status" value="1"/>
</dbReference>
<dbReference type="NCBIfam" id="TIGR00904">
    <property type="entry name" value="mreB"/>
    <property type="match status" value="1"/>
</dbReference>
<evidence type="ECO:0000256" key="5">
    <source>
        <dbReference type="ARBA" id="ARBA00023458"/>
    </source>
</evidence>
<proteinExistence type="inferred from homology"/>
<comment type="similarity">
    <text evidence="5 6">Belongs to the FtsA/MreB family.</text>
</comment>
<keyword evidence="1 6" id="KW-0963">Cytoplasm</keyword>
<comment type="caution">
    <text evidence="7">The sequence shown here is derived from an EMBL/GenBank/DDBJ whole genome shotgun (WGS) entry which is preliminary data.</text>
</comment>